<protein>
    <submittedName>
        <fullName evidence="1">Uncharacterized protein</fullName>
    </submittedName>
</protein>
<accession>A0A6A6RPW4</accession>
<gene>
    <name evidence="1" type="ORF">P280DRAFT_112700</name>
</gene>
<dbReference type="Proteomes" id="UP000799753">
    <property type="component" value="Unassembled WGS sequence"/>
</dbReference>
<name>A0A6A6RPW4_9PLEO</name>
<reference evidence="1" key="1">
    <citation type="journal article" date="2020" name="Stud. Mycol.">
        <title>101 Dothideomycetes genomes: a test case for predicting lifestyles and emergence of pathogens.</title>
        <authorList>
            <person name="Haridas S."/>
            <person name="Albert R."/>
            <person name="Binder M."/>
            <person name="Bloem J."/>
            <person name="Labutti K."/>
            <person name="Salamov A."/>
            <person name="Andreopoulos B."/>
            <person name="Baker S."/>
            <person name="Barry K."/>
            <person name="Bills G."/>
            <person name="Bluhm B."/>
            <person name="Cannon C."/>
            <person name="Castanera R."/>
            <person name="Culley D."/>
            <person name="Daum C."/>
            <person name="Ezra D."/>
            <person name="Gonzalez J."/>
            <person name="Henrissat B."/>
            <person name="Kuo A."/>
            <person name="Liang C."/>
            <person name="Lipzen A."/>
            <person name="Lutzoni F."/>
            <person name="Magnuson J."/>
            <person name="Mondo S."/>
            <person name="Nolan M."/>
            <person name="Ohm R."/>
            <person name="Pangilinan J."/>
            <person name="Park H.-J."/>
            <person name="Ramirez L."/>
            <person name="Alfaro M."/>
            <person name="Sun H."/>
            <person name="Tritt A."/>
            <person name="Yoshinaga Y."/>
            <person name="Zwiers L.-H."/>
            <person name="Turgeon B."/>
            <person name="Goodwin S."/>
            <person name="Spatafora J."/>
            <person name="Crous P."/>
            <person name="Grigoriev I."/>
        </authorList>
    </citation>
    <scope>NUCLEOTIDE SEQUENCE</scope>
    <source>
        <strain evidence="1">CBS 473.64</strain>
    </source>
</reference>
<dbReference type="EMBL" id="MU006794">
    <property type="protein sequence ID" value="KAF2637237.1"/>
    <property type="molecule type" value="Genomic_DNA"/>
</dbReference>
<dbReference type="AlphaFoldDB" id="A0A6A6RPW4"/>
<evidence type="ECO:0000313" key="2">
    <source>
        <dbReference type="Proteomes" id="UP000799753"/>
    </source>
</evidence>
<sequence>MNTLQYLRDELELPLPDKPTTEVSTAEDVTRESAHLTNPINDFLSLFYDDTILFSAPPHTNTICQGPTAIFWGTGLPGSQQCLITALLCLSRGHLHDWTLETLATHLDAVNETRKTHGINFVALFDYDTMVTVSYTEKTKTVLGVPAGGERWALTTILGEALVETRVRMDKALPGYTLEESDIFKLGFEKMHTSGYAVPVYDGADLRIVDFRRGVLPRPFRDAVDAVVGASKECFVTAMNGALEHNYGDGVRHGFDIIPDACVWYFDTPIPGSRQKLLCILLHKARGAIKNLPIADMIAMSETHSCPCVAWFDYESLVLVTNVPDGVVDVQKSDGPEMFCSDMWSMLRKACRLGGVKEKESGEREGVA</sequence>
<keyword evidence="2" id="KW-1185">Reference proteome</keyword>
<proteinExistence type="predicted"/>
<evidence type="ECO:0000313" key="1">
    <source>
        <dbReference type="EMBL" id="KAF2637237.1"/>
    </source>
</evidence>
<organism evidence="1 2">
    <name type="scientific">Massarina eburnea CBS 473.64</name>
    <dbReference type="NCBI Taxonomy" id="1395130"/>
    <lineage>
        <taxon>Eukaryota</taxon>
        <taxon>Fungi</taxon>
        <taxon>Dikarya</taxon>
        <taxon>Ascomycota</taxon>
        <taxon>Pezizomycotina</taxon>
        <taxon>Dothideomycetes</taxon>
        <taxon>Pleosporomycetidae</taxon>
        <taxon>Pleosporales</taxon>
        <taxon>Massarineae</taxon>
        <taxon>Massarinaceae</taxon>
        <taxon>Massarina</taxon>
    </lineage>
</organism>